<reference evidence="2 3" key="1">
    <citation type="submission" date="2016-10" db="EMBL/GenBank/DDBJ databases">
        <authorList>
            <person name="de Groot N.N."/>
        </authorList>
    </citation>
    <scope>NUCLEOTIDE SEQUENCE [LARGE SCALE GENOMIC DNA]</scope>
    <source>
        <strain evidence="2 3">DSM 18610</strain>
    </source>
</reference>
<gene>
    <name evidence="2" type="ORF">SAMN04488023_11083</name>
</gene>
<proteinExistence type="predicted"/>
<protein>
    <submittedName>
        <fullName evidence="2">Uncharacterized protein</fullName>
    </submittedName>
</protein>
<dbReference type="RefSeq" id="WP_090883938.1">
    <property type="nucleotide sequence ID" value="NZ_FOGG01000010.1"/>
</dbReference>
<dbReference type="OrthoDB" id="798900at2"/>
<name>A0A1H9PRU4_9SPHI</name>
<dbReference type="AlphaFoldDB" id="A0A1H9PRU4"/>
<keyword evidence="3" id="KW-1185">Reference proteome</keyword>
<accession>A0A1H9PRU4</accession>
<feature type="region of interest" description="Disordered" evidence="1">
    <location>
        <begin position="49"/>
        <end position="68"/>
    </location>
</feature>
<evidence type="ECO:0000313" key="2">
    <source>
        <dbReference type="EMBL" id="SER50947.1"/>
    </source>
</evidence>
<sequence length="68" mass="7268">MKAKVIAPGGGLFRSHKAYSPEEILASGGTTAFGVKSGKNNQTLIEALKNSPSAEPFSDKEWEDTFKP</sequence>
<organism evidence="2 3">
    <name type="scientific">Pedobacter rhizosphaerae</name>
    <dbReference type="NCBI Taxonomy" id="390241"/>
    <lineage>
        <taxon>Bacteria</taxon>
        <taxon>Pseudomonadati</taxon>
        <taxon>Bacteroidota</taxon>
        <taxon>Sphingobacteriia</taxon>
        <taxon>Sphingobacteriales</taxon>
        <taxon>Sphingobacteriaceae</taxon>
        <taxon>Pedobacter</taxon>
    </lineage>
</organism>
<dbReference type="EMBL" id="FOGG01000010">
    <property type="protein sequence ID" value="SER50947.1"/>
    <property type="molecule type" value="Genomic_DNA"/>
</dbReference>
<evidence type="ECO:0000256" key="1">
    <source>
        <dbReference type="SAM" id="MobiDB-lite"/>
    </source>
</evidence>
<dbReference type="Proteomes" id="UP000199572">
    <property type="component" value="Unassembled WGS sequence"/>
</dbReference>
<evidence type="ECO:0000313" key="3">
    <source>
        <dbReference type="Proteomes" id="UP000199572"/>
    </source>
</evidence>
<feature type="compositionally biased region" description="Basic and acidic residues" evidence="1">
    <location>
        <begin position="57"/>
        <end position="68"/>
    </location>
</feature>